<evidence type="ECO:0000256" key="1">
    <source>
        <dbReference type="ARBA" id="ARBA00008754"/>
    </source>
</evidence>
<dbReference type="PIRSF" id="PIRSF005384">
    <property type="entry name" value="RpiB_LacA_B"/>
    <property type="match status" value="1"/>
</dbReference>
<dbReference type="PANTHER" id="PTHR30345">
    <property type="entry name" value="RIBOSE-5-PHOSPHATE ISOMERASE B"/>
    <property type="match status" value="1"/>
</dbReference>
<dbReference type="GO" id="GO:0004751">
    <property type="term" value="F:ribose-5-phosphate isomerase activity"/>
    <property type="evidence" value="ECO:0007669"/>
    <property type="project" value="TreeGrafter"/>
</dbReference>
<comment type="similarity">
    <text evidence="1">Belongs to the LacAB/RpiB family.</text>
</comment>
<dbReference type="NCBIfam" id="TIGR00689">
    <property type="entry name" value="rpiB_lacA_lacB"/>
    <property type="match status" value="1"/>
</dbReference>
<dbReference type="NCBIfam" id="NF004051">
    <property type="entry name" value="PRK05571.1"/>
    <property type="match status" value="1"/>
</dbReference>
<dbReference type="SUPFAM" id="SSF89623">
    <property type="entry name" value="Ribose/Galactose isomerase RpiB/AlsB"/>
    <property type="match status" value="1"/>
</dbReference>
<evidence type="ECO:0000313" key="2">
    <source>
        <dbReference type="EMBL" id="PIW34743.1"/>
    </source>
</evidence>
<dbReference type="EMBL" id="PFGB01000075">
    <property type="protein sequence ID" value="PIW34743.1"/>
    <property type="molecule type" value="Genomic_DNA"/>
</dbReference>
<evidence type="ECO:0008006" key="4">
    <source>
        <dbReference type="Google" id="ProtNLM"/>
    </source>
</evidence>
<name>A0A2M7H100_9BACT</name>
<accession>A0A2M7H100</accession>
<dbReference type="InterPro" id="IPR036569">
    <property type="entry name" value="RpiB_LacA_LacB_sf"/>
</dbReference>
<proteinExistence type="inferred from homology"/>
<evidence type="ECO:0000313" key="3">
    <source>
        <dbReference type="Proteomes" id="UP000230215"/>
    </source>
</evidence>
<dbReference type="InterPro" id="IPR003500">
    <property type="entry name" value="RpiB_LacA_LacB"/>
</dbReference>
<reference evidence="3" key="1">
    <citation type="submission" date="2017-09" db="EMBL/GenBank/DDBJ databases">
        <title>Depth-based differentiation of microbial function through sediment-hosted aquifers and enrichment of novel symbionts in the deep terrestrial subsurface.</title>
        <authorList>
            <person name="Probst A.J."/>
            <person name="Ladd B."/>
            <person name="Jarett J.K."/>
            <person name="Geller-Mcgrath D.E."/>
            <person name="Sieber C.M.K."/>
            <person name="Emerson J.B."/>
            <person name="Anantharaman K."/>
            <person name="Thomas B.C."/>
            <person name="Malmstrom R."/>
            <person name="Stieglmeier M."/>
            <person name="Klingl A."/>
            <person name="Woyke T."/>
            <person name="Ryan C.M."/>
            <person name="Banfield J.F."/>
        </authorList>
    </citation>
    <scope>NUCLEOTIDE SEQUENCE [LARGE SCALE GENOMIC DNA]</scope>
</reference>
<dbReference type="PANTHER" id="PTHR30345:SF0">
    <property type="entry name" value="DNA DAMAGE-REPAIR_TOLERATION PROTEIN DRT102"/>
    <property type="match status" value="1"/>
</dbReference>
<sequence>MLIYIGADHRGFELKESLKNFLEKKGYEIIDVGNIKFDENDDYPDFAKLVGDAVSQDPLARKGILICGSGVGMDIVANKFKGVRSSLIFNSDQAFLARNDDDANILSLPADFLNEEDAEKILGVWLATGFSEKEPYRKRLRKIGEIES</sequence>
<dbReference type="Gene3D" id="3.40.1400.10">
    <property type="entry name" value="Sugar-phosphate isomerase, RpiB/LacA/LacB"/>
    <property type="match status" value="1"/>
</dbReference>
<dbReference type="Pfam" id="PF02502">
    <property type="entry name" value="LacAB_rpiB"/>
    <property type="match status" value="1"/>
</dbReference>
<organism evidence="2 3">
    <name type="scientific">Candidatus Nealsonbacteria bacterium CG15_BIG_FIL_POST_REV_8_21_14_020_37_12</name>
    <dbReference type="NCBI Taxonomy" id="1974716"/>
    <lineage>
        <taxon>Bacteria</taxon>
        <taxon>Candidatus Nealsoniibacteriota</taxon>
    </lineage>
</organism>
<gene>
    <name evidence="2" type="ORF">COW25_02375</name>
</gene>
<dbReference type="GO" id="GO:0009052">
    <property type="term" value="P:pentose-phosphate shunt, non-oxidative branch"/>
    <property type="evidence" value="ECO:0007669"/>
    <property type="project" value="TreeGrafter"/>
</dbReference>
<dbReference type="GO" id="GO:0019316">
    <property type="term" value="P:D-allose catabolic process"/>
    <property type="evidence" value="ECO:0007669"/>
    <property type="project" value="TreeGrafter"/>
</dbReference>
<dbReference type="AlphaFoldDB" id="A0A2M7H100"/>
<protein>
    <recommendedName>
        <fullName evidence="4">Ribose-5-phosphate isomerase</fullName>
    </recommendedName>
</protein>
<comment type="caution">
    <text evidence="2">The sequence shown here is derived from an EMBL/GenBank/DDBJ whole genome shotgun (WGS) entry which is preliminary data.</text>
</comment>
<dbReference type="Proteomes" id="UP000230215">
    <property type="component" value="Unassembled WGS sequence"/>
</dbReference>